<gene>
    <name evidence="3" type="ORF">ALC53_05149</name>
</gene>
<keyword evidence="1" id="KW-0175">Coiled coil</keyword>
<evidence type="ECO:0000313" key="3">
    <source>
        <dbReference type="EMBL" id="KYM84652.1"/>
    </source>
</evidence>
<proteinExistence type="predicted"/>
<evidence type="ECO:0000256" key="1">
    <source>
        <dbReference type="SAM" id="Coils"/>
    </source>
</evidence>
<accession>A0A151I4B2</accession>
<evidence type="ECO:0000313" key="4">
    <source>
        <dbReference type="Proteomes" id="UP000078540"/>
    </source>
</evidence>
<feature type="coiled-coil region" evidence="1">
    <location>
        <begin position="77"/>
        <end position="104"/>
    </location>
</feature>
<feature type="compositionally biased region" description="Acidic residues" evidence="2">
    <location>
        <begin position="21"/>
        <end position="33"/>
    </location>
</feature>
<dbReference type="EMBL" id="KQ976462">
    <property type="protein sequence ID" value="KYM84652.1"/>
    <property type="molecule type" value="Genomic_DNA"/>
</dbReference>
<keyword evidence="4" id="KW-1185">Reference proteome</keyword>
<organism evidence="3 4">
    <name type="scientific">Atta colombica</name>
    <dbReference type="NCBI Taxonomy" id="520822"/>
    <lineage>
        <taxon>Eukaryota</taxon>
        <taxon>Metazoa</taxon>
        <taxon>Ecdysozoa</taxon>
        <taxon>Arthropoda</taxon>
        <taxon>Hexapoda</taxon>
        <taxon>Insecta</taxon>
        <taxon>Pterygota</taxon>
        <taxon>Neoptera</taxon>
        <taxon>Endopterygota</taxon>
        <taxon>Hymenoptera</taxon>
        <taxon>Apocrita</taxon>
        <taxon>Aculeata</taxon>
        <taxon>Formicoidea</taxon>
        <taxon>Formicidae</taxon>
        <taxon>Myrmicinae</taxon>
        <taxon>Atta</taxon>
    </lineage>
</organism>
<feature type="region of interest" description="Disordered" evidence="2">
    <location>
        <begin position="21"/>
        <end position="49"/>
    </location>
</feature>
<reference evidence="3 4" key="1">
    <citation type="submission" date="2015-09" db="EMBL/GenBank/DDBJ databases">
        <title>Atta colombica WGS genome.</title>
        <authorList>
            <person name="Nygaard S."/>
            <person name="Hu H."/>
            <person name="Boomsma J."/>
            <person name="Zhang G."/>
        </authorList>
    </citation>
    <scope>NUCLEOTIDE SEQUENCE [LARGE SCALE GENOMIC DNA]</scope>
    <source>
        <strain evidence="3">Treedump-2</strain>
        <tissue evidence="3">Whole body</tissue>
    </source>
</reference>
<evidence type="ECO:0000256" key="2">
    <source>
        <dbReference type="SAM" id="MobiDB-lite"/>
    </source>
</evidence>
<name>A0A151I4B2_9HYME</name>
<dbReference type="Proteomes" id="UP000078540">
    <property type="component" value="Unassembled WGS sequence"/>
</dbReference>
<protein>
    <submittedName>
        <fullName evidence="3">Uncharacterized protein</fullName>
    </submittedName>
</protein>
<dbReference type="AlphaFoldDB" id="A0A151I4B2"/>
<sequence length="108" mass="12970">MDSDHMPLSLTLEKGTVMGLEEYDAKEDQDEEDIKDHHQRRRNKEVQGSVERKNKAMIWNNRYGRYNKRYKEISLFCGESENNLEHYVKECEETRDNFEELGKDKARL</sequence>